<proteinExistence type="predicted"/>
<dbReference type="Proteomes" id="UP000054248">
    <property type="component" value="Unassembled WGS sequence"/>
</dbReference>
<dbReference type="STRING" id="1051891.A0A0C3QET8"/>
<protein>
    <submittedName>
        <fullName evidence="1">Uncharacterized protein</fullName>
    </submittedName>
</protein>
<keyword evidence="2" id="KW-1185">Reference proteome</keyword>
<sequence>MIDTVENRFEFFRLLSKIGVDQPLWKEFPASKKLVRSARLSALLSLSSHTYVLLPKAATPESNQFYSKLWFGDDKSQPPINLHTGPQVTISEADIHRLCTVVSNNGESSRGVCSDEVVTIRGLEPSKASFSSYHNTFEIVDKKTSDVDINSPIDIAILGAKHSEYCYKNKSTYSEASVTGQISVSNQLKQLVLSAPSTIATVSLTATPSAYLKCRGTPDVISKFENGGYSLTSSKVPSAFLAPATKQAPTPFNTASFVELDVGSSFIKTNDISIIAELISRLCINPRFKIRCRLSWASQELAKD</sequence>
<accession>A0A0C3QET8</accession>
<name>A0A0C3QET8_9AGAM</name>
<organism evidence="1 2">
    <name type="scientific">Tulasnella calospora MUT 4182</name>
    <dbReference type="NCBI Taxonomy" id="1051891"/>
    <lineage>
        <taxon>Eukaryota</taxon>
        <taxon>Fungi</taxon>
        <taxon>Dikarya</taxon>
        <taxon>Basidiomycota</taxon>
        <taxon>Agaricomycotina</taxon>
        <taxon>Agaricomycetes</taxon>
        <taxon>Cantharellales</taxon>
        <taxon>Tulasnellaceae</taxon>
        <taxon>Tulasnella</taxon>
    </lineage>
</organism>
<evidence type="ECO:0000313" key="1">
    <source>
        <dbReference type="EMBL" id="KIO23614.1"/>
    </source>
</evidence>
<reference evidence="1 2" key="1">
    <citation type="submission" date="2014-04" db="EMBL/GenBank/DDBJ databases">
        <authorList>
            <consortium name="DOE Joint Genome Institute"/>
            <person name="Kuo A."/>
            <person name="Girlanda M."/>
            <person name="Perotto S."/>
            <person name="Kohler A."/>
            <person name="Nagy L.G."/>
            <person name="Floudas D."/>
            <person name="Copeland A."/>
            <person name="Barry K.W."/>
            <person name="Cichocki N."/>
            <person name="Veneault-Fourrey C."/>
            <person name="LaButti K."/>
            <person name="Lindquist E.A."/>
            <person name="Lipzen A."/>
            <person name="Lundell T."/>
            <person name="Morin E."/>
            <person name="Murat C."/>
            <person name="Sun H."/>
            <person name="Tunlid A."/>
            <person name="Henrissat B."/>
            <person name="Grigoriev I.V."/>
            <person name="Hibbett D.S."/>
            <person name="Martin F."/>
            <person name="Nordberg H.P."/>
            <person name="Cantor M.N."/>
            <person name="Hua S.X."/>
        </authorList>
    </citation>
    <scope>NUCLEOTIDE SEQUENCE [LARGE SCALE GENOMIC DNA]</scope>
    <source>
        <strain evidence="1 2">MUT 4182</strain>
    </source>
</reference>
<dbReference type="OrthoDB" id="4251012at2759"/>
<reference evidence="2" key="2">
    <citation type="submission" date="2015-01" db="EMBL/GenBank/DDBJ databases">
        <title>Evolutionary Origins and Diversification of the Mycorrhizal Mutualists.</title>
        <authorList>
            <consortium name="DOE Joint Genome Institute"/>
            <consortium name="Mycorrhizal Genomics Consortium"/>
            <person name="Kohler A."/>
            <person name="Kuo A."/>
            <person name="Nagy L.G."/>
            <person name="Floudas D."/>
            <person name="Copeland A."/>
            <person name="Barry K.W."/>
            <person name="Cichocki N."/>
            <person name="Veneault-Fourrey C."/>
            <person name="LaButti K."/>
            <person name="Lindquist E.A."/>
            <person name="Lipzen A."/>
            <person name="Lundell T."/>
            <person name="Morin E."/>
            <person name="Murat C."/>
            <person name="Riley R."/>
            <person name="Ohm R."/>
            <person name="Sun H."/>
            <person name="Tunlid A."/>
            <person name="Henrissat B."/>
            <person name="Grigoriev I.V."/>
            <person name="Hibbett D.S."/>
            <person name="Martin F."/>
        </authorList>
    </citation>
    <scope>NUCLEOTIDE SEQUENCE [LARGE SCALE GENOMIC DNA]</scope>
    <source>
        <strain evidence="2">MUT 4182</strain>
    </source>
</reference>
<dbReference type="HOGENOM" id="CLU_915839_0_0_1"/>
<dbReference type="AlphaFoldDB" id="A0A0C3QET8"/>
<dbReference type="EMBL" id="KN823080">
    <property type="protein sequence ID" value="KIO23614.1"/>
    <property type="molecule type" value="Genomic_DNA"/>
</dbReference>
<evidence type="ECO:0000313" key="2">
    <source>
        <dbReference type="Proteomes" id="UP000054248"/>
    </source>
</evidence>
<gene>
    <name evidence="1" type="ORF">M407DRAFT_26902</name>
</gene>